<keyword evidence="3 7" id="KW-0813">Transport</keyword>
<feature type="transmembrane region" description="Helical" evidence="7">
    <location>
        <begin position="274"/>
        <end position="296"/>
    </location>
</feature>
<proteinExistence type="inferred from homology"/>
<keyword evidence="6 7" id="KW-0472">Membrane</keyword>
<dbReference type="AlphaFoldDB" id="A0A443RWR4"/>
<comment type="subcellular location">
    <subcellularLocation>
        <location evidence="1 7">Membrane</location>
        <topology evidence="1 7">Multi-pass membrane protein</topology>
    </subcellularLocation>
</comment>
<dbReference type="PANTHER" id="PTHR11958">
    <property type="entry name" value="SODIUM/DICARBOXYLATE SYMPORTER-RELATED"/>
    <property type="match status" value="1"/>
</dbReference>
<keyword evidence="4 7" id="KW-0812">Transmembrane</keyword>
<feature type="non-terminal residue" evidence="8">
    <location>
        <position position="1"/>
    </location>
</feature>
<dbReference type="Gene3D" id="1.10.3860.10">
    <property type="entry name" value="Sodium:dicarboxylate symporter"/>
    <property type="match status" value="1"/>
</dbReference>
<evidence type="ECO:0000256" key="3">
    <source>
        <dbReference type="ARBA" id="ARBA00022448"/>
    </source>
</evidence>
<dbReference type="VEuPathDB" id="VectorBase:LDEU012233"/>
<evidence type="ECO:0000313" key="9">
    <source>
        <dbReference type="Proteomes" id="UP000288716"/>
    </source>
</evidence>
<dbReference type="Pfam" id="PF00375">
    <property type="entry name" value="SDF"/>
    <property type="match status" value="1"/>
</dbReference>
<keyword evidence="7" id="KW-0769">Symport</keyword>
<comment type="similarity">
    <text evidence="2 7">Belongs to the dicarboxylate/amino acid:cation symporter (DAACS) (TC 2.A.23) family.</text>
</comment>
<dbReference type="STRING" id="299467.A0A443RWR4"/>
<dbReference type="InterPro" id="IPR050746">
    <property type="entry name" value="DAACS"/>
</dbReference>
<dbReference type="GO" id="GO:0015175">
    <property type="term" value="F:neutral L-amino acid transmembrane transporter activity"/>
    <property type="evidence" value="ECO:0007669"/>
    <property type="project" value="TreeGrafter"/>
</dbReference>
<reference evidence="8 9" key="1">
    <citation type="journal article" date="2018" name="Gigascience">
        <title>Genomes of trombidid mites reveal novel predicted allergens and laterally-transferred genes associated with secondary metabolism.</title>
        <authorList>
            <person name="Dong X."/>
            <person name="Chaisiri K."/>
            <person name="Xia D."/>
            <person name="Armstrong S.D."/>
            <person name="Fang Y."/>
            <person name="Donnelly M.J."/>
            <person name="Kadowaki T."/>
            <person name="McGarry J.W."/>
            <person name="Darby A.C."/>
            <person name="Makepeace B.L."/>
        </authorList>
    </citation>
    <scope>NUCLEOTIDE SEQUENCE [LARGE SCALE GENOMIC DNA]</scope>
    <source>
        <strain evidence="8">UoL-UT</strain>
    </source>
</reference>
<dbReference type="Proteomes" id="UP000288716">
    <property type="component" value="Unassembled WGS sequence"/>
</dbReference>
<dbReference type="PANTHER" id="PTHR11958:SF63">
    <property type="entry name" value="AMINO ACID TRANSPORTER"/>
    <property type="match status" value="1"/>
</dbReference>
<feature type="transmembrane region" description="Helical" evidence="7">
    <location>
        <begin position="302"/>
        <end position="328"/>
    </location>
</feature>
<evidence type="ECO:0000256" key="1">
    <source>
        <dbReference type="ARBA" id="ARBA00004141"/>
    </source>
</evidence>
<accession>A0A443RWR4</accession>
<evidence type="ECO:0000256" key="7">
    <source>
        <dbReference type="RuleBase" id="RU361216"/>
    </source>
</evidence>
<feature type="transmembrane region" description="Helical" evidence="7">
    <location>
        <begin position="163"/>
        <end position="193"/>
    </location>
</feature>
<dbReference type="SUPFAM" id="SSF118215">
    <property type="entry name" value="Proton glutamate symport protein"/>
    <property type="match status" value="1"/>
</dbReference>
<dbReference type="InterPro" id="IPR036458">
    <property type="entry name" value="Na:dicarbo_symporter_sf"/>
</dbReference>
<dbReference type="InterPro" id="IPR001991">
    <property type="entry name" value="Na-dicarboxylate_symporter"/>
</dbReference>
<name>A0A443RWR4_9ACAR</name>
<comment type="caution">
    <text evidence="8">The sequence shown here is derived from an EMBL/GenBank/DDBJ whole genome shotgun (WGS) entry which is preliminary data.</text>
</comment>
<dbReference type="EMBL" id="NCKV01022586">
    <property type="protein sequence ID" value="RWS19807.1"/>
    <property type="molecule type" value="Genomic_DNA"/>
</dbReference>
<gene>
    <name evidence="8" type="ORF">B4U80_01859</name>
</gene>
<dbReference type="GO" id="GO:0005313">
    <property type="term" value="F:L-glutamate transmembrane transporter activity"/>
    <property type="evidence" value="ECO:0007669"/>
    <property type="project" value="TreeGrafter"/>
</dbReference>
<evidence type="ECO:0000256" key="6">
    <source>
        <dbReference type="ARBA" id="ARBA00023136"/>
    </source>
</evidence>
<dbReference type="PRINTS" id="PR00173">
    <property type="entry name" value="EDTRNSPORT"/>
</dbReference>
<organism evidence="8 9">
    <name type="scientific">Leptotrombidium deliense</name>
    <dbReference type="NCBI Taxonomy" id="299467"/>
    <lineage>
        <taxon>Eukaryota</taxon>
        <taxon>Metazoa</taxon>
        <taxon>Ecdysozoa</taxon>
        <taxon>Arthropoda</taxon>
        <taxon>Chelicerata</taxon>
        <taxon>Arachnida</taxon>
        <taxon>Acari</taxon>
        <taxon>Acariformes</taxon>
        <taxon>Trombidiformes</taxon>
        <taxon>Prostigmata</taxon>
        <taxon>Anystina</taxon>
        <taxon>Parasitengona</taxon>
        <taxon>Trombiculoidea</taxon>
        <taxon>Trombiculidae</taxon>
        <taxon>Leptotrombidium</taxon>
    </lineage>
</organism>
<evidence type="ECO:0000256" key="4">
    <source>
        <dbReference type="ARBA" id="ARBA00022692"/>
    </source>
</evidence>
<sequence length="380" mass="41285">TYYSFTTFSAVILGVTLVSMIHPGTVGDNAKPNVNVRRLTTVDTILDLIRNLIPSNLIQATFAQYRTVLTPDSNNLNETDIYKWKITGEYANGFNILGLITFSIIFGIMIAQNPEVSKPFLDVIVSVDELVMKVTALIINLTPFGILFLIMPRIISVDSINDFLGGIGWYTATVLIGLFLHGFLFLPLIYFIITKKNPYLFIVKMSEALLTAFATSSSSATIPVTMRCLKNKLNIDPKIVNVLIPVGATINMDGLALYEAVASIYIAQNYRESLAFADIIIISLTATATSIGAAGIPQSGLVTMVMVLNAVGLPADAISMIFVVDWLLDKFRTTVNVLGDSFGAAVVAHLSAKELNKSIVIVERAMAPSVENADFSVTKN</sequence>
<feature type="transmembrane region" description="Helical" evidence="7">
    <location>
        <begin position="90"/>
        <end position="110"/>
    </location>
</feature>
<protein>
    <recommendedName>
        <fullName evidence="7">Amino acid transporter</fullName>
    </recommendedName>
</protein>
<keyword evidence="5 7" id="KW-1133">Transmembrane helix</keyword>
<evidence type="ECO:0000313" key="8">
    <source>
        <dbReference type="EMBL" id="RWS19807.1"/>
    </source>
</evidence>
<evidence type="ECO:0000256" key="5">
    <source>
        <dbReference type="ARBA" id="ARBA00022989"/>
    </source>
</evidence>
<feature type="transmembrane region" description="Helical" evidence="7">
    <location>
        <begin position="130"/>
        <end position="151"/>
    </location>
</feature>
<dbReference type="GO" id="GO:0015501">
    <property type="term" value="F:glutamate:sodium symporter activity"/>
    <property type="evidence" value="ECO:0007669"/>
    <property type="project" value="TreeGrafter"/>
</dbReference>
<dbReference type="OrthoDB" id="5877963at2759"/>
<keyword evidence="9" id="KW-1185">Reference proteome</keyword>
<evidence type="ECO:0000256" key="2">
    <source>
        <dbReference type="ARBA" id="ARBA00006148"/>
    </source>
</evidence>
<dbReference type="GO" id="GO:0005886">
    <property type="term" value="C:plasma membrane"/>
    <property type="evidence" value="ECO:0007669"/>
    <property type="project" value="TreeGrafter"/>
</dbReference>